<sequence>MSEARQALVCAIHPFGWQQSSTCPDWYPQLFEVKDVEPEG</sequence>
<dbReference type="AlphaFoldDB" id="B0CD71"/>
<dbReference type="Proteomes" id="UP000000268">
    <property type="component" value="Chromosome"/>
</dbReference>
<evidence type="ECO:0000313" key="1">
    <source>
        <dbReference type="EMBL" id="ABW25662.1"/>
    </source>
</evidence>
<dbReference type="HOGENOM" id="CLU_3283097_0_0_3"/>
<dbReference type="STRING" id="329726.AM1_0612"/>
<dbReference type="EMBL" id="CP000828">
    <property type="protein sequence ID" value="ABW25662.1"/>
    <property type="molecule type" value="Genomic_DNA"/>
</dbReference>
<dbReference type="KEGG" id="amr:AM1_0612"/>
<gene>
    <name evidence="1" type="ordered locus">AM1_0612</name>
</gene>
<proteinExistence type="predicted"/>
<name>B0CD71_ACAM1</name>
<keyword evidence="2" id="KW-1185">Reference proteome</keyword>
<protein>
    <submittedName>
        <fullName evidence="1">Uncharacterized protein</fullName>
    </submittedName>
</protein>
<reference evidence="1 2" key="1">
    <citation type="journal article" date="2008" name="Proc. Natl. Acad. Sci. U.S.A.">
        <title>Niche adaptation and genome expansion in the chlorophyll d-producing cyanobacterium Acaryochloris marina.</title>
        <authorList>
            <person name="Swingley W.D."/>
            <person name="Chen M."/>
            <person name="Cheung P.C."/>
            <person name="Conrad A.L."/>
            <person name="Dejesa L.C."/>
            <person name="Hao J."/>
            <person name="Honchak B.M."/>
            <person name="Karbach L.E."/>
            <person name="Kurdoglu A."/>
            <person name="Lahiri S."/>
            <person name="Mastrian S.D."/>
            <person name="Miyashita H."/>
            <person name="Page L."/>
            <person name="Ramakrishna P."/>
            <person name="Satoh S."/>
            <person name="Sattley W.M."/>
            <person name="Shimada Y."/>
            <person name="Taylor H.L."/>
            <person name="Tomo T."/>
            <person name="Tsuchiya T."/>
            <person name="Wang Z.T."/>
            <person name="Raymond J."/>
            <person name="Mimuro M."/>
            <person name="Blankenship R.E."/>
            <person name="Touchman J.W."/>
        </authorList>
    </citation>
    <scope>NUCLEOTIDE SEQUENCE [LARGE SCALE GENOMIC DNA]</scope>
    <source>
        <strain evidence="2">MBIC 11017</strain>
    </source>
</reference>
<organism evidence="1 2">
    <name type="scientific">Acaryochloris marina (strain MBIC 11017)</name>
    <dbReference type="NCBI Taxonomy" id="329726"/>
    <lineage>
        <taxon>Bacteria</taxon>
        <taxon>Bacillati</taxon>
        <taxon>Cyanobacteriota</taxon>
        <taxon>Cyanophyceae</taxon>
        <taxon>Acaryochloridales</taxon>
        <taxon>Acaryochloridaceae</taxon>
        <taxon>Acaryochloris</taxon>
    </lineage>
</organism>
<evidence type="ECO:0000313" key="2">
    <source>
        <dbReference type="Proteomes" id="UP000000268"/>
    </source>
</evidence>
<accession>B0CD71</accession>